<dbReference type="Proteomes" id="UP001500427">
    <property type="component" value="Unassembled WGS sequence"/>
</dbReference>
<accession>A0ABP9J9K6</accession>
<dbReference type="EMBL" id="BAABIW010000011">
    <property type="protein sequence ID" value="GAA5024999.1"/>
    <property type="molecule type" value="Genomic_DNA"/>
</dbReference>
<reference evidence="2" key="1">
    <citation type="journal article" date="2019" name="Int. J. Syst. Evol. Microbiol.">
        <title>The Global Catalogue of Microorganisms (GCM) 10K type strain sequencing project: providing services to taxonomists for standard genome sequencing and annotation.</title>
        <authorList>
            <consortium name="The Broad Institute Genomics Platform"/>
            <consortium name="The Broad Institute Genome Sequencing Center for Infectious Disease"/>
            <person name="Wu L."/>
            <person name="Ma J."/>
        </authorList>
    </citation>
    <scope>NUCLEOTIDE SEQUENCE [LARGE SCALE GENOMIC DNA]</scope>
    <source>
        <strain evidence="2">JCM 17687</strain>
    </source>
</reference>
<gene>
    <name evidence="1" type="ORF">GCM10023258_17510</name>
</gene>
<protein>
    <submittedName>
        <fullName evidence="1">Uncharacterized protein</fullName>
    </submittedName>
</protein>
<keyword evidence="2" id="KW-1185">Reference proteome</keyword>
<comment type="caution">
    <text evidence="1">The sequence shown here is derived from an EMBL/GenBank/DDBJ whole genome shotgun (WGS) entry which is preliminary data.</text>
</comment>
<organism evidence="1 2">
    <name type="scientific">Terrabacter aeriphilus</name>
    <dbReference type="NCBI Taxonomy" id="515662"/>
    <lineage>
        <taxon>Bacteria</taxon>
        <taxon>Bacillati</taxon>
        <taxon>Actinomycetota</taxon>
        <taxon>Actinomycetes</taxon>
        <taxon>Micrococcales</taxon>
        <taxon>Intrasporangiaceae</taxon>
        <taxon>Terrabacter</taxon>
    </lineage>
</organism>
<evidence type="ECO:0000313" key="1">
    <source>
        <dbReference type="EMBL" id="GAA5024999.1"/>
    </source>
</evidence>
<proteinExistence type="predicted"/>
<evidence type="ECO:0000313" key="2">
    <source>
        <dbReference type="Proteomes" id="UP001500427"/>
    </source>
</evidence>
<name>A0ABP9J9K6_9MICO</name>
<sequence>MAHEYVLAMEMKLATQGTEVRAMDLNASHVGARFAFDDVDNHRHVYGIIDAVDIDVEAVWIFAKGNLAGDNHIAGTPLHLEAHDTIHVIVDDTPFGRGPAATA</sequence>